<evidence type="ECO:0000256" key="2">
    <source>
        <dbReference type="ARBA" id="ARBA00023008"/>
    </source>
</evidence>
<comment type="caution">
    <text evidence="4">The sequence shown here is derived from an EMBL/GenBank/DDBJ whole genome shotgun (WGS) entry which is preliminary data.</text>
</comment>
<reference evidence="4" key="1">
    <citation type="journal article" date="2015" name="Nature">
        <title>Complex archaea that bridge the gap between prokaryotes and eukaryotes.</title>
        <authorList>
            <person name="Spang A."/>
            <person name="Saw J.H."/>
            <person name="Jorgensen S.L."/>
            <person name="Zaremba-Niedzwiedzka K."/>
            <person name="Martijn J."/>
            <person name="Lind A.E."/>
            <person name="van Eijk R."/>
            <person name="Schleper C."/>
            <person name="Guy L."/>
            <person name="Ettema T.J."/>
        </authorList>
    </citation>
    <scope>NUCLEOTIDE SEQUENCE</scope>
</reference>
<organism evidence="4">
    <name type="scientific">marine sediment metagenome</name>
    <dbReference type="NCBI Taxonomy" id="412755"/>
    <lineage>
        <taxon>unclassified sequences</taxon>
        <taxon>metagenomes</taxon>
        <taxon>ecological metagenomes</taxon>
    </lineage>
</organism>
<proteinExistence type="predicted"/>
<evidence type="ECO:0008006" key="5">
    <source>
        <dbReference type="Google" id="ProtNLM"/>
    </source>
</evidence>
<name>A0A0F9RG29_9ZZZZ</name>
<dbReference type="EMBL" id="LAZR01000957">
    <property type="protein sequence ID" value="KKN53769.1"/>
    <property type="molecule type" value="Genomic_DNA"/>
</dbReference>
<gene>
    <name evidence="4" type="ORF">LCGC14_0599330</name>
</gene>
<feature type="non-terminal residue" evidence="4">
    <location>
        <position position="166"/>
    </location>
</feature>
<dbReference type="Gene3D" id="2.60.40.420">
    <property type="entry name" value="Cupredoxins - blue copper proteins"/>
    <property type="match status" value="1"/>
</dbReference>
<dbReference type="AlphaFoldDB" id="A0A0F9RG29"/>
<dbReference type="InterPro" id="IPR008972">
    <property type="entry name" value="Cupredoxin"/>
</dbReference>
<dbReference type="PANTHER" id="PTHR38439">
    <property type="entry name" value="AURACYANIN-B"/>
    <property type="match status" value="1"/>
</dbReference>
<evidence type="ECO:0000313" key="4">
    <source>
        <dbReference type="EMBL" id="KKN53769.1"/>
    </source>
</evidence>
<evidence type="ECO:0000256" key="1">
    <source>
        <dbReference type="ARBA" id="ARBA00022723"/>
    </source>
</evidence>
<keyword evidence="3" id="KW-0812">Transmembrane</keyword>
<dbReference type="InterPro" id="IPR050845">
    <property type="entry name" value="Cu-binding_ET"/>
</dbReference>
<dbReference type="SUPFAM" id="SSF49503">
    <property type="entry name" value="Cupredoxins"/>
    <property type="match status" value="1"/>
</dbReference>
<feature type="transmembrane region" description="Helical" evidence="3">
    <location>
        <begin position="21"/>
        <end position="38"/>
    </location>
</feature>
<keyword evidence="3" id="KW-0472">Membrane</keyword>
<evidence type="ECO:0000256" key="3">
    <source>
        <dbReference type="SAM" id="Phobius"/>
    </source>
</evidence>
<keyword evidence="1" id="KW-0479">Metal-binding</keyword>
<dbReference type="PANTHER" id="PTHR38439:SF3">
    <property type="entry name" value="COPPER-RESISTANT CUPROPROTEIN COPI"/>
    <property type="match status" value="1"/>
</dbReference>
<dbReference type="GO" id="GO:0046872">
    <property type="term" value="F:metal ion binding"/>
    <property type="evidence" value="ECO:0007669"/>
    <property type="project" value="UniProtKB-KW"/>
</dbReference>
<keyword evidence="3" id="KW-1133">Transmembrane helix</keyword>
<protein>
    <recommendedName>
        <fullName evidence="5">Blue (type 1) copper domain-containing protein</fullName>
    </recommendedName>
</protein>
<sequence length="166" mass="18367">MGYLSETGNEIYREATLAVKPLLIIIVYVLIGLLPALANTGEGVSPHAGVSEKSSHNFIGSPSDDSLVTQEIEISIRETAAGYMLFVPDVIYIKKGSTVRFVITNTGAMYHEFYLGSFEEIQQHEQWMRSHPDMSHVDQNAVAIPAGETAELVWKFSVETNLEFVC</sequence>
<accession>A0A0F9RG29</accession>
<keyword evidence="2" id="KW-0186">Copper</keyword>